<dbReference type="SUPFAM" id="SSF51735">
    <property type="entry name" value="NAD(P)-binding Rossmann-fold domains"/>
    <property type="match status" value="1"/>
</dbReference>
<evidence type="ECO:0000313" key="1">
    <source>
        <dbReference type="EMBL" id="MFC0390804.1"/>
    </source>
</evidence>
<dbReference type="InterPro" id="IPR002347">
    <property type="entry name" value="SDR_fam"/>
</dbReference>
<accession>A0ABV6J4K3</accession>
<dbReference type="Proteomes" id="UP001589818">
    <property type="component" value="Unassembled WGS sequence"/>
</dbReference>
<dbReference type="Pfam" id="PF00106">
    <property type="entry name" value="adh_short"/>
    <property type="match status" value="1"/>
</dbReference>
<gene>
    <name evidence="1" type="ORF">ACFFJ8_05405</name>
</gene>
<dbReference type="InterPro" id="IPR036291">
    <property type="entry name" value="NAD(P)-bd_dom_sf"/>
</dbReference>
<sequence length="60" mass="6527">MEKRGYGRIINISSDYGAMSAMSSEGAGAYKISKLAMNALTRMAETEVRGDFKIYAVDPC</sequence>
<reference evidence="1 2" key="1">
    <citation type="submission" date="2024-09" db="EMBL/GenBank/DDBJ databases">
        <authorList>
            <person name="Sun Q."/>
            <person name="Mori K."/>
        </authorList>
    </citation>
    <scope>NUCLEOTIDE SEQUENCE [LARGE SCALE GENOMIC DNA]</scope>
    <source>
        <strain evidence="1 2">CCM 4839</strain>
    </source>
</reference>
<evidence type="ECO:0000313" key="2">
    <source>
        <dbReference type="Proteomes" id="UP001589818"/>
    </source>
</evidence>
<proteinExistence type="predicted"/>
<comment type="caution">
    <text evidence="1">The sequence shown here is derived from an EMBL/GenBank/DDBJ whole genome shotgun (WGS) entry which is preliminary data.</text>
</comment>
<dbReference type="Gene3D" id="3.40.50.720">
    <property type="entry name" value="NAD(P)-binding Rossmann-like Domain"/>
    <property type="match status" value="1"/>
</dbReference>
<protein>
    <submittedName>
        <fullName evidence="1">SDR family NAD(P)-dependent oxidoreductase</fullName>
    </submittedName>
</protein>
<organism evidence="1 2">
    <name type="scientific">Paenibacillus mendelii</name>
    <dbReference type="NCBI Taxonomy" id="206163"/>
    <lineage>
        <taxon>Bacteria</taxon>
        <taxon>Bacillati</taxon>
        <taxon>Bacillota</taxon>
        <taxon>Bacilli</taxon>
        <taxon>Bacillales</taxon>
        <taxon>Paenibacillaceae</taxon>
        <taxon>Paenibacillus</taxon>
    </lineage>
</organism>
<dbReference type="EMBL" id="JBHLVF010000010">
    <property type="protein sequence ID" value="MFC0390804.1"/>
    <property type="molecule type" value="Genomic_DNA"/>
</dbReference>
<keyword evidence="2" id="KW-1185">Reference proteome</keyword>
<dbReference type="RefSeq" id="WP_256555310.1">
    <property type="nucleotide sequence ID" value="NZ_JBHLVF010000010.1"/>
</dbReference>
<dbReference type="PRINTS" id="PR00081">
    <property type="entry name" value="GDHRDH"/>
</dbReference>
<name>A0ABV6J4K3_9BACL</name>